<dbReference type="SUPFAM" id="SSF54001">
    <property type="entry name" value="Cysteine proteinases"/>
    <property type="match status" value="1"/>
</dbReference>
<proteinExistence type="inferred from homology"/>
<organism evidence="3 4">
    <name type="scientific">Veronia pacifica</name>
    <dbReference type="NCBI Taxonomy" id="1080227"/>
    <lineage>
        <taxon>Bacteria</taxon>
        <taxon>Pseudomonadati</taxon>
        <taxon>Pseudomonadota</taxon>
        <taxon>Gammaproteobacteria</taxon>
        <taxon>Vibrionales</taxon>
        <taxon>Vibrionaceae</taxon>
        <taxon>Veronia</taxon>
    </lineage>
</organism>
<dbReference type="InterPro" id="IPR001447">
    <property type="entry name" value="Arylamine_N-AcTrfase"/>
</dbReference>
<dbReference type="EMBL" id="LYBM01000017">
    <property type="protein sequence ID" value="ODA33240.1"/>
    <property type="molecule type" value="Genomic_DNA"/>
</dbReference>
<gene>
    <name evidence="3" type="ORF">A8L45_10555</name>
</gene>
<evidence type="ECO:0000256" key="2">
    <source>
        <dbReference type="RuleBase" id="RU003452"/>
    </source>
</evidence>
<dbReference type="InterPro" id="IPR038765">
    <property type="entry name" value="Papain-like_cys_pep_sf"/>
</dbReference>
<evidence type="ECO:0000313" key="4">
    <source>
        <dbReference type="Proteomes" id="UP000094936"/>
    </source>
</evidence>
<dbReference type="GO" id="GO:0016407">
    <property type="term" value="F:acetyltransferase activity"/>
    <property type="evidence" value="ECO:0007669"/>
    <property type="project" value="InterPro"/>
</dbReference>
<dbReference type="AlphaFoldDB" id="A0A1C3EJ34"/>
<dbReference type="Proteomes" id="UP000094936">
    <property type="component" value="Unassembled WGS sequence"/>
</dbReference>
<name>A0A1C3EJ34_9GAMM</name>
<accession>A0A1C3EJ34</accession>
<evidence type="ECO:0000256" key="1">
    <source>
        <dbReference type="ARBA" id="ARBA00006547"/>
    </source>
</evidence>
<comment type="similarity">
    <text evidence="1 2">Belongs to the arylamine N-acetyltransferase family.</text>
</comment>
<reference evidence="3 4" key="1">
    <citation type="submission" date="2016-05" db="EMBL/GenBank/DDBJ databases">
        <title>Genomic Taxonomy of the Vibrionaceae.</title>
        <authorList>
            <person name="Gomez-Gil B."/>
            <person name="Enciso-Ibarra J."/>
        </authorList>
    </citation>
    <scope>NUCLEOTIDE SEQUENCE [LARGE SCALE GENOMIC DNA]</scope>
    <source>
        <strain evidence="3 4">CAIM 1920</strain>
    </source>
</reference>
<dbReference type="Gene3D" id="2.40.128.150">
    <property type="entry name" value="Cysteine proteinases"/>
    <property type="match status" value="1"/>
</dbReference>
<dbReference type="PRINTS" id="PR01543">
    <property type="entry name" value="ANATRNSFRASE"/>
</dbReference>
<dbReference type="PANTHER" id="PTHR11786">
    <property type="entry name" value="N-HYDROXYARYLAMINE O-ACETYLTRANSFERASE"/>
    <property type="match status" value="1"/>
</dbReference>
<evidence type="ECO:0008006" key="5">
    <source>
        <dbReference type="Google" id="ProtNLM"/>
    </source>
</evidence>
<dbReference type="OrthoDB" id="7181050at2"/>
<dbReference type="RefSeq" id="WP_068902017.1">
    <property type="nucleotide sequence ID" value="NZ_JBHUIF010000006.1"/>
</dbReference>
<evidence type="ECO:0000313" key="3">
    <source>
        <dbReference type="EMBL" id="ODA33240.1"/>
    </source>
</evidence>
<dbReference type="Pfam" id="PF00797">
    <property type="entry name" value="Acetyltransf_2"/>
    <property type="match status" value="1"/>
</dbReference>
<keyword evidence="4" id="KW-1185">Reference proteome</keyword>
<protein>
    <recommendedName>
        <fullName evidence="5">Acetyltransferase</fullName>
    </recommendedName>
</protein>
<dbReference type="STRING" id="1080227.A8L45_10555"/>
<dbReference type="PANTHER" id="PTHR11786:SF0">
    <property type="entry name" value="ARYLAMINE N-ACETYLTRANSFERASE 4-RELATED"/>
    <property type="match status" value="1"/>
</dbReference>
<comment type="caution">
    <text evidence="3">The sequence shown here is derived from an EMBL/GenBank/DDBJ whole genome shotgun (WGS) entry which is preliminary data.</text>
</comment>
<sequence>MLTDKQKAQYLNRLGLQNLSDDPKALLTQLHLAHLRHLPFENLDITFGRTIELSVTAILYKLLHEQRGGFCYELNGGFYLLLLSLGFKVELLSARVYGPKGYGQEFDHLMLRVGINGQDFLADVGFGDSFLMPVPLDGSISKEGDISYKVEEQNDYLYLLRQGNDSLWQPQYQFTLTPRKLEDFAKTAIYHQTSPQSSFTQKTTCSIATMEGRITLSGRRLITTAQGEKSDLVVKSAKEYKVLLDSHFGVVLPDEFSVNSWFDEGSQRDKAKP</sequence>
<dbReference type="Gene3D" id="3.30.2140.10">
    <property type="entry name" value="Arylamine N-acetyltransferase"/>
    <property type="match status" value="1"/>
</dbReference>